<keyword evidence="4 7" id="KW-0812">Transmembrane</keyword>
<dbReference type="InterPro" id="IPR006685">
    <property type="entry name" value="MscS_channel_2nd"/>
</dbReference>
<dbReference type="InterPro" id="IPR049142">
    <property type="entry name" value="MS_channel_1st"/>
</dbReference>
<evidence type="ECO:0000313" key="11">
    <source>
        <dbReference type="EMBL" id="MBA9004779.1"/>
    </source>
</evidence>
<accession>A0A7W3MZK2</accession>
<dbReference type="SUPFAM" id="SSF50182">
    <property type="entry name" value="Sm-like ribonucleoproteins"/>
    <property type="match status" value="1"/>
</dbReference>
<dbReference type="SUPFAM" id="SSF82689">
    <property type="entry name" value="Mechanosensitive channel protein MscS (YggB), C-terminal domain"/>
    <property type="match status" value="1"/>
</dbReference>
<feature type="transmembrane region" description="Helical" evidence="7">
    <location>
        <begin position="147"/>
        <end position="166"/>
    </location>
</feature>
<evidence type="ECO:0000256" key="3">
    <source>
        <dbReference type="ARBA" id="ARBA00022475"/>
    </source>
</evidence>
<dbReference type="InterPro" id="IPR011014">
    <property type="entry name" value="MscS_channel_TM-2"/>
</dbReference>
<reference evidence="11 12" key="1">
    <citation type="submission" date="2020-08" db="EMBL/GenBank/DDBJ databases">
        <title>Sequencing the genomes of 1000 actinobacteria strains.</title>
        <authorList>
            <person name="Klenk H.-P."/>
        </authorList>
    </citation>
    <scope>NUCLEOTIDE SEQUENCE [LARGE SCALE GENOMIC DNA]</scope>
    <source>
        <strain evidence="11 12">DSM 45823</strain>
    </source>
</reference>
<keyword evidence="3" id="KW-1003">Cell membrane</keyword>
<feature type="transmembrane region" description="Helical" evidence="7">
    <location>
        <begin position="121"/>
        <end position="141"/>
    </location>
</feature>
<dbReference type="AlphaFoldDB" id="A0A7W3MZK2"/>
<comment type="similarity">
    <text evidence="2">Belongs to the MscS (TC 1.A.23) family.</text>
</comment>
<dbReference type="InterPro" id="IPR023408">
    <property type="entry name" value="MscS_beta-dom_sf"/>
</dbReference>
<evidence type="ECO:0000313" key="12">
    <source>
        <dbReference type="Proteomes" id="UP000539313"/>
    </source>
</evidence>
<dbReference type="InterPro" id="IPR011066">
    <property type="entry name" value="MscS_channel_C_sf"/>
</dbReference>
<gene>
    <name evidence="11" type="ORF">HNR21_003661</name>
</gene>
<evidence type="ECO:0000256" key="1">
    <source>
        <dbReference type="ARBA" id="ARBA00004651"/>
    </source>
</evidence>
<name>A0A7W3MZK2_9ACTN</name>
<evidence type="ECO:0000259" key="9">
    <source>
        <dbReference type="Pfam" id="PF21082"/>
    </source>
</evidence>
<dbReference type="Proteomes" id="UP000539313">
    <property type="component" value="Unassembled WGS sequence"/>
</dbReference>
<dbReference type="Pfam" id="PF21088">
    <property type="entry name" value="MS_channel_1st"/>
    <property type="match status" value="1"/>
</dbReference>
<feature type="transmembrane region" description="Helical" evidence="7">
    <location>
        <begin position="12"/>
        <end position="31"/>
    </location>
</feature>
<dbReference type="Pfam" id="PF00924">
    <property type="entry name" value="MS_channel_2nd"/>
    <property type="match status" value="1"/>
</dbReference>
<feature type="domain" description="Mechanosensitive ion channel transmembrane helices 2/3" evidence="10">
    <location>
        <begin position="126"/>
        <end position="167"/>
    </location>
</feature>
<protein>
    <submittedName>
        <fullName evidence="11">Small-conductance mechanosensitive channel</fullName>
    </submittedName>
</protein>
<keyword evidence="6 7" id="KW-0472">Membrane</keyword>
<dbReference type="SUPFAM" id="SSF82861">
    <property type="entry name" value="Mechanosensitive channel protein MscS (YggB), transmembrane region"/>
    <property type="match status" value="1"/>
</dbReference>
<dbReference type="Gene3D" id="3.30.70.100">
    <property type="match status" value="1"/>
</dbReference>
<dbReference type="Gene3D" id="1.10.287.1260">
    <property type="match status" value="1"/>
</dbReference>
<dbReference type="GO" id="GO:0055085">
    <property type="term" value="P:transmembrane transport"/>
    <property type="evidence" value="ECO:0007669"/>
    <property type="project" value="InterPro"/>
</dbReference>
<evidence type="ECO:0000256" key="5">
    <source>
        <dbReference type="ARBA" id="ARBA00022989"/>
    </source>
</evidence>
<keyword evidence="12" id="KW-1185">Reference proteome</keyword>
<evidence type="ECO:0000259" key="8">
    <source>
        <dbReference type="Pfam" id="PF00924"/>
    </source>
</evidence>
<dbReference type="EMBL" id="JACJII010000001">
    <property type="protein sequence ID" value="MBA9004779.1"/>
    <property type="molecule type" value="Genomic_DNA"/>
</dbReference>
<dbReference type="PANTHER" id="PTHR30566:SF25">
    <property type="entry name" value="INNER MEMBRANE PROTEIN"/>
    <property type="match status" value="1"/>
</dbReference>
<evidence type="ECO:0000259" key="10">
    <source>
        <dbReference type="Pfam" id="PF21088"/>
    </source>
</evidence>
<dbReference type="InterPro" id="IPR049278">
    <property type="entry name" value="MS_channel_C"/>
</dbReference>
<evidence type="ECO:0000256" key="7">
    <source>
        <dbReference type="SAM" id="Phobius"/>
    </source>
</evidence>
<dbReference type="RefSeq" id="WP_312881090.1">
    <property type="nucleotide sequence ID" value="NZ_JACJII010000001.1"/>
</dbReference>
<comment type="subcellular location">
    <subcellularLocation>
        <location evidence="1">Cell membrane</location>
        <topology evidence="1">Multi-pass membrane protein</topology>
    </subcellularLocation>
</comment>
<dbReference type="PANTHER" id="PTHR30566">
    <property type="entry name" value="YNAI-RELATED MECHANOSENSITIVE ION CHANNEL"/>
    <property type="match status" value="1"/>
</dbReference>
<sequence>MPDPVEWGRVLVGGVIVLAALVVGVALRMVLNRLSKRAEDTRWAWDDLMIRLLRDLAVVLTVVAGLWAAALTVRFQPGVREVIASVLVAVIIMAVTLAAARLAAGVVGQIALARSGVSQSVTIFANITRAVVLVVGLLVLLQSMGVSITPMLTALGVGGLAVALALQDTLANLFAGVHILASKTVVPGDYVRLTSGEEGNIVDINWRKTTIKTQSDNLVVVPNARFADAILTNFHGPGPEMSILIPAKVAYGSDLDHVEKVVVEVGREVMTEVDGGVPDYRPLVRFHTFGEHSIDFTVILRVRDYDAQFLVKHEFVKRLHARFRVEGIQIPLPTRTIVLADGQPMPLPAQRMP</sequence>
<dbReference type="GO" id="GO:0005886">
    <property type="term" value="C:plasma membrane"/>
    <property type="evidence" value="ECO:0007669"/>
    <property type="project" value="UniProtKB-SubCell"/>
</dbReference>
<feature type="domain" description="Mechanosensitive ion channel MscS" evidence="8">
    <location>
        <begin position="168"/>
        <end position="235"/>
    </location>
</feature>
<evidence type="ECO:0000256" key="2">
    <source>
        <dbReference type="ARBA" id="ARBA00008017"/>
    </source>
</evidence>
<feature type="transmembrane region" description="Helical" evidence="7">
    <location>
        <begin position="52"/>
        <end position="70"/>
    </location>
</feature>
<dbReference type="InterPro" id="IPR010920">
    <property type="entry name" value="LSM_dom_sf"/>
</dbReference>
<comment type="caution">
    <text evidence="11">The sequence shown here is derived from an EMBL/GenBank/DDBJ whole genome shotgun (WGS) entry which is preliminary data.</text>
</comment>
<dbReference type="Gene3D" id="2.30.30.60">
    <property type="match status" value="1"/>
</dbReference>
<organism evidence="11 12">
    <name type="scientific">Thermomonospora cellulosilytica</name>
    <dbReference type="NCBI Taxonomy" id="1411118"/>
    <lineage>
        <taxon>Bacteria</taxon>
        <taxon>Bacillati</taxon>
        <taxon>Actinomycetota</taxon>
        <taxon>Actinomycetes</taxon>
        <taxon>Streptosporangiales</taxon>
        <taxon>Thermomonosporaceae</taxon>
        <taxon>Thermomonospora</taxon>
    </lineage>
</organism>
<keyword evidence="5 7" id="KW-1133">Transmembrane helix</keyword>
<evidence type="ECO:0000256" key="4">
    <source>
        <dbReference type="ARBA" id="ARBA00022692"/>
    </source>
</evidence>
<evidence type="ECO:0000256" key="6">
    <source>
        <dbReference type="ARBA" id="ARBA00023136"/>
    </source>
</evidence>
<feature type="domain" description="Mechanosensitive ion channel MscS C-terminal" evidence="9">
    <location>
        <begin position="248"/>
        <end position="330"/>
    </location>
</feature>
<dbReference type="Pfam" id="PF21082">
    <property type="entry name" value="MS_channel_3rd"/>
    <property type="match status" value="1"/>
</dbReference>
<proteinExistence type="inferred from homology"/>
<feature type="transmembrane region" description="Helical" evidence="7">
    <location>
        <begin position="82"/>
        <end position="100"/>
    </location>
</feature>